<evidence type="ECO:0000256" key="4">
    <source>
        <dbReference type="ARBA" id="ARBA00022692"/>
    </source>
</evidence>
<keyword evidence="9" id="KW-0503">Monooxygenase</keyword>
<dbReference type="SUPFAM" id="SSF48264">
    <property type="entry name" value="Cytochrome P450"/>
    <property type="match status" value="1"/>
</dbReference>
<evidence type="ECO:0000256" key="6">
    <source>
        <dbReference type="ARBA" id="ARBA00022989"/>
    </source>
</evidence>
<keyword evidence="7" id="KW-0560">Oxidoreductase</keyword>
<comment type="cofactor">
    <cofactor evidence="1 10">
        <name>heme</name>
        <dbReference type="ChEBI" id="CHEBI:30413"/>
    </cofactor>
</comment>
<evidence type="ECO:0000256" key="2">
    <source>
        <dbReference type="ARBA" id="ARBA00010617"/>
    </source>
</evidence>
<dbReference type="PRINTS" id="PR00463">
    <property type="entry name" value="EP450I"/>
</dbReference>
<evidence type="ECO:0000256" key="5">
    <source>
        <dbReference type="ARBA" id="ARBA00022723"/>
    </source>
</evidence>
<proteinExistence type="inferred from homology"/>
<dbReference type="InterPro" id="IPR001128">
    <property type="entry name" value="Cyt_P450"/>
</dbReference>
<dbReference type="PRINTS" id="PR00385">
    <property type="entry name" value="P450"/>
</dbReference>
<evidence type="ECO:0000256" key="1">
    <source>
        <dbReference type="ARBA" id="ARBA00001971"/>
    </source>
</evidence>
<dbReference type="Pfam" id="PF00067">
    <property type="entry name" value="p450"/>
    <property type="match status" value="1"/>
</dbReference>
<organism evidence="12">
    <name type="scientific">Oryza brachyantha</name>
    <name type="common">malo sina</name>
    <dbReference type="NCBI Taxonomy" id="4533"/>
    <lineage>
        <taxon>Eukaryota</taxon>
        <taxon>Viridiplantae</taxon>
        <taxon>Streptophyta</taxon>
        <taxon>Embryophyta</taxon>
        <taxon>Tracheophyta</taxon>
        <taxon>Spermatophyta</taxon>
        <taxon>Magnoliopsida</taxon>
        <taxon>Liliopsida</taxon>
        <taxon>Poales</taxon>
        <taxon>Poaceae</taxon>
        <taxon>BOP clade</taxon>
        <taxon>Oryzoideae</taxon>
        <taxon>Oryzeae</taxon>
        <taxon>Oryzinae</taxon>
        <taxon>Oryza</taxon>
    </lineage>
</organism>
<reference evidence="12" key="2">
    <citation type="submission" date="2013-04" db="UniProtKB">
        <authorList>
            <consortium name="EnsemblPlants"/>
        </authorList>
    </citation>
    <scope>IDENTIFICATION</scope>
</reference>
<dbReference type="GeneID" id="102718882"/>
<sequence length="516" mass="57064">MGAMVDTAAFYTLLCGPLLFVTLVVKLKKATPPRQNGGVNLPPGPWGLPVIGSIHCLLGSLPHHVTMRNLALRYGPVMLLRLGHVQTLVLSSPEAAREAMKTHDVAFATRAVTPTASILTYGARDIVFAPFGKHQRELRKLCTLELLSPKRVSSFRHVREEEAAGLVRSVAAAAAASSSPAAVNVSELVKITANNIIMRVMIGDRCPQQEEYLEALDKAMDLLAGFNLVDLFPGSRLARLLGGRTLRATKRVHEKFHRISDTIIQGHGNKCDYDVGTRHKCEDTLDVLLRFQRDGGLGITLTKEIVSAVLFDLFAAGSETTSTTVIWAMSELMRNPHVMERAQSEIRRVLDGKTKVCEVDIEDQLHYLHLVIRETLRLHPPVPFVIPRLCSKPNSKITGYDIPLGTVVLVNVSAIGRDEKIWKDAYEFRPERFKDDIVDFSGTDFRFIPGGAGRRMCPGLTFGVSNIEIVLASLLYHFDWKLPGETGGCELDMSETQGVTARRRTDLLLKATRVYV</sequence>
<comment type="similarity">
    <text evidence="2">Belongs to the cytochrome P450 family.</text>
</comment>
<dbReference type="Proteomes" id="UP000006038">
    <property type="component" value="Chromosome 1"/>
</dbReference>
<keyword evidence="5 10" id="KW-0479">Metal-binding</keyword>
<dbReference type="HOGENOM" id="CLU_001570_4_1_1"/>
<name>J3L805_ORYBR</name>
<dbReference type="STRING" id="4533.J3L805"/>
<dbReference type="OMA" id="IWKDANE"/>
<evidence type="ECO:0000256" key="3">
    <source>
        <dbReference type="ARBA" id="ARBA00022617"/>
    </source>
</evidence>
<dbReference type="PANTHER" id="PTHR47955">
    <property type="entry name" value="CYTOCHROME P450 FAMILY 71 PROTEIN"/>
    <property type="match status" value="1"/>
</dbReference>
<evidence type="ECO:0000256" key="8">
    <source>
        <dbReference type="ARBA" id="ARBA00023004"/>
    </source>
</evidence>
<dbReference type="CDD" id="cd11072">
    <property type="entry name" value="CYP71-like"/>
    <property type="match status" value="1"/>
</dbReference>
<evidence type="ECO:0000256" key="7">
    <source>
        <dbReference type="ARBA" id="ARBA00023002"/>
    </source>
</evidence>
<keyword evidence="13" id="KW-1185">Reference proteome</keyword>
<dbReference type="PANTHER" id="PTHR47955:SF19">
    <property type="entry name" value="CYTOCHROME P450 71A9-LIKE ISOFORM X1"/>
    <property type="match status" value="1"/>
</dbReference>
<dbReference type="OrthoDB" id="2789670at2759"/>
<evidence type="ECO:0000256" key="9">
    <source>
        <dbReference type="ARBA" id="ARBA00023033"/>
    </source>
</evidence>
<evidence type="ECO:0000313" key="13">
    <source>
        <dbReference type="Proteomes" id="UP000006038"/>
    </source>
</evidence>
<dbReference type="AlphaFoldDB" id="J3L805"/>
<keyword evidence="3 10" id="KW-0349">Heme</keyword>
<keyword evidence="11" id="KW-0472">Membrane</keyword>
<evidence type="ECO:0000256" key="10">
    <source>
        <dbReference type="PIRSR" id="PIRSR602401-1"/>
    </source>
</evidence>
<accession>J3L805</accession>
<protein>
    <recommendedName>
        <fullName evidence="14">Cytochrome P450</fullName>
    </recommendedName>
</protein>
<dbReference type="FunFam" id="1.10.630.10:FF:000064">
    <property type="entry name" value="Cytochrome P450 monooxygenase"/>
    <property type="match status" value="1"/>
</dbReference>
<dbReference type="Gramene" id="OB01G53610.1">
    <property type="protein sequence ID" value="OB01G53610.1"/>
    <property type="gene ID" value="OB01G53610"/>
</dbReference>
<gene>
    <name evidence="12" type="primary">LOC102718882</name>
</gene>
<dbReference type="GO" id="GO:0004497">
    <property type="term" value="F:monooxygenase activity"/>
    <property type="evidence" value="ECO:0007669"/>
    <property type="project" value="UniProtKB-KW"/>
</dbReference>
<keyword evidence="6 11" id="KW-1133">Transmembrane helix</keyword>
<dbReference type="eggNOG" id="KOG0156">
    <property type="taxonomic scope" value="Eukaryota"/>
</dbReference>
<feature type="binding site" description="axial binding residue" evidence="10">
    <location>
        <position position="457"/>
    </location>
    <ligand>
        <name>heme</name>
        <dbReference type="ChEBI" id="CHEBI:30413"/>
    </ligand>
    <ligandPart>
        <name>Fe</name>
        <dbReference type="ChEBI" id="CHEBI:18248"/>
    </ligandPart>
</feature>
<evidence type="ECO:0000313" key="12">
    <source>
        <dbReference type="EnsemblPlants" id="OB01G53610.1"/>
    </source>
</evidence>
<dbReference type="InterPro" id="IPR036396">
    <property type="entry name" value="Cyt_P450_sf"/>
</dbReference>
<evidence type="ECO:0000256" key="11">
    <source>
        <dbReference type="SAM" id="Phobius"/>
    </source>
</evidence>
<reference evidence="12" key="1">
    <citation type="journal article" date="2013" name="Nat. Commun.">
        <title>Whole-genome sequencing of Oryza brachyantha reveals mechanisms underlying Oryza genome evolution.</title>
        <authorList>
            <person name="Chen J."/>
            <person name="Huang Q."/>
            <person name="Gao D."/>
            <person name="Wang J."/>
            <person name="Lang Y."/>
            <person name="Liu T."/>
            <person name="Li B."/>
            <person name="Bai Z."/>
            <person name="Luis Goicoechea J."/>
            <person name="Liang C."/>
            <person name="Chen C."/>
            <person name="Zhang W."/>
            <person name="Sun S."/>
            <person name="Liao Y."/>
            <person name="Zhang X."/>
            <person name="Yang L."/>
            <person name="Song C."/>
            <person name="Wang M."/>
            <person name="Shi J."/>
            <person name="Liu G."/>
            <person name="Liu J."/>
            <person name="Zhou H."/>
            <person name="Zhou W."/>
            <person name="Yu Q."/>
            <person name="An N."/>
            <person name="Chen Y."/>
            <person name="Cai Q."/>
            <person name="Wang B."/>
            <person name="Liu B."/>
            <person name="Min J."/>
            <person name="Huang Y."/>
            <person name="Wu H."/>
            <person name="Li Z."/>
            <person name="Zhang Y."/>
            <person name="Yin Y."/>
            <person name="Song W."/>
            <person name="Jiang J."/>
            <person name="Jackson S.A."/>
            <person name="Wing R.A."/>
            <person name="Wang J."/>
            <person name="Chen M."/>
        </authorList>
    </citation>
    <scope>NUCLEOTIDE SEQUENCE [LARGE SCALE GENOMIC DNA]</scope>
    <source>
        <strain evidence="12">cv. IRGC 101232</strain>
    </source>
</reference>
<dbReference type="KEGG" id="obr:102718882"/>
<keyword evidence="4 11" id="KW-0812">Transmembrane</keyword>
<dbReference type="EnsemblPlants" id="OB01G53610.1">
    <property type="protein sequence ID" value="OB01G53610.1"/>
    <property type="gene ID" value="OB01G53610"/>
</dbReference>
<dbReference type="Gene3D" id="1.10.630.10">
    <property type="entry name" value="Cytochrome P450"/>
    <property type="match status" value="1"/>
</dbReference>
<dbReference type="GO" id="GO:0005506">
    <property type="term" value="F:iron ion binding"/>
    <property type="evidence" value="ECO:0007669"/>
    <property type="project" value="InterPro"/>
</dbReference>
<dbReference type="GO" id="GO:0020037">
    <property type="term" value="F:heme binding"/>
    <property type="evidence" value="ECO:0007669"/>
    <property type="project" value="InterPro"/>
</dbReference>
<keyword evidence="8 10" id="KW-0408">Iron</keyword>
<dbReference type="InterPro" id="IPR002401">
    <property type="entry name" value="Cyt_P450_E_grp-I"/>
</dbReference>
<evidence type="ECO:0008006" key="14">
    <source>
        <dbReference type="Google" id="ProtNLM"/>
    </source>
</evidence>
<dbReference type="GO" id="GO:0016705">
    <property type="term" value="F:oxidoreductase activity, acting on paired donors, with incorporation or reduction of molecular oxygen"/>
    <property type="evidence" value="ECO:0007669"/>
    <property type="project" value="InterPro"/>
</dbReference>
<feature type="transmembrane region" description="Helical" evidence="11">
    <location>
        <begin position="6"/>
        <end position="25"/>
    </location>
</feature>